<protein>
    <recommendedName>
        <fullName evidence="4">SMB domain-containing protein</fullName>
    </recommendedName>
</protein>
<keyword evidence="1" id="KW-0732">Signal</keyword>
<dbReference type="AlphaFoldDB" id="A0AAV2AH09"/>
<dbReference type="PANTHER" id="PTHR45902">
    <property type="entry name" value="LATROPHILIN RECEPTOR-LIKE PROTEIN A"/>
    <property type="match status" value="1"/>
</dbReference>
<gene>
    <name evidence="2" type="ORF">LARSCL_LOCUS12528</name>
</gene>
<dbReference type="PANTHER" id="PTHR45902:SF1">
    <property type="entry name" value="LATROPHILIN RECEPTOR-LIKE PROTEIN A"/>
    <property type="match status" value="1"/>
</dbReference>
<accession>A0AAV2AH09</accession>
<keyword evidence="3" id="KW-1185">Reference proteome</keyword>
<evidence type="ECO:0000313" key="3">
    <source>
        <dbReference type="Proteomes" id="UP001497382"/>
    </source>
</evidence>
<dbReference type="Proteomes" id="UP001497382">
    <property type="component" value="Unassembled WGS sequence"/>
</dbReference>
<evidence type="ECO:0000313" key="2">
    <source>
        <dbReference type="EMBL" id="CAL1283321.1"/>
    </source>
</evidence>
<sequence length="340" mass="38488">MKNHLFSVDVLLVVCVYTLSCIDALPYKLLQAIQFENCPLKNRCSLIQNAAFNDRLCECDYDECTTFGDCCIDFARPNSRKASRQTCMPYGNITYQGVYVVNTCFSGYLGSEEVTKLCVQDNFSDPLVSAPVTDNSNGETYLNQYCAICNGVSTTSMKTWEILFVCDDEDLEANDISWDDIKYDPALKKWGYDKYGQFNACKFIYDKPPTVSVTGRPCRSNLISSCPSTWNRSRYRRECESYMAVVTDRSNKAYKNPHCALCNDAEKDDLKCLATSVSHRTKIDFSYALIMDINRTYGDIVGVSRSCEGRQKYDPFFKKCRALQCGIPGYTSVNGKCVKQ</sequence>
<organism evidence="2 3">
    <name type="scientific">Larinioides sclopetarius</name>
    <dbReference type="NCBI Taxonomy" id="280406"/>
    <lineage>
        <taxon>Eukaryota</taxon>
        <taxon>Metazoa</taxon>
        <taxon>Ecdysozoa</taxon>
        <taxon>Arthropoda</taxon>
        <taxon>Chelicerata</taxon>
        <taxon>Arachnida</taxon>
        <taxon>Araneae</taxon>
        <taxon>Araneomorphae</taxon>
        <taxon>Entelegynae</taxon>
        <taxon>Araneoidea</taxon>
        <taxon>Araneidae</taxon>
        <taxon>Larinioides</taxon>
    </lineage>
</organism>
<reference evidence="2 3" key="1">
    <citation type="submission" date="2024-04" db="EMBL/GenBank/DDBJ databases">
        <authorList>
            <person name="Rising A."/>
            <person name="Reimegard J."/>
            <person name="Sonavane S."/>
            <person name="Akerstrom W."/>
            <person name="Nylinder S."/>
            <person name="Hedman E."/>
            <person name="Kallberg Y."/>
        </authorList>
    </citation>
    <scope>NUCLEOTIDE SEQUENCE [LARGE SCALE GENOMIC DNA]</scope>
</reference>
<evidence type="ECO:0008006" key="4">
    <source>
        <dbReference type="Google" id="ProtNLM"/>
    </source>
</evidence>
<comment type="caution">
    <text evidence="2">The sequence shown here is derived from an EMBL/GenBank/DDBJ whole genome shotgun (WGS) entry which is preliminary data.</text>
</comment>
<dbReference type="EMBL" id="CAXIEN010000166">
    <property type="protein sequence ID" value="CAL1283321.1"/>
    <property type="molecule type" value="Genomic_DNA"/>
</dbReference>
<evidence type="ECO:0000256" key="1">
    <source>
        <dbReference type="SAM" id="SignalP"/>
    </source>
</evidence>
<feature type="chain" id="PRO_5043415915" description="SMB domain-containing protein" evidence="1">
    <location>
        <begin position="25"/>
        <end position="340"/>
    </location>
</feature>
<name>A0AAV2AH09_9ARAC</name>
<feature type="signal peptide" evidence="1">
    <location>
        <begin position="1"/>
        <end position="24"/>
    </location>
</feature>
<proteinExistence type="predicted"/>
<dbReference type="InterPro" id="IPR053231">
    <property type="entry name" value="GPCR_LN-TM7"/>
</dbReference>